<organism evidence="1">
    <name type="scientific">uncultured prokaryote</name>
    <dbReference type="NCBI Taxonomy" id="198431"/>
    <lineage>
        <taxon>unclassified sequences</taxon>
        <taxon>environmental samples</taxon>
    </lineage>
</organism>
<sequence length="88" mass="9403">MSTYPSTSTTKRSSSVKVMLHPDMHEKLRALAEHLGQAPATVASLAVSQYVAQQTVALGATERAMTGFFEALAPQVQETLTKLLEGGK</sequence>
<reference evidence="1" key="1">
    <citation type="submission" date="2015-06" db="EMBL/GenBank/DDBJ databases">
        <authorList>
            <person name="Joergensen T."/>
        </authorList>
    </citation>
    <scope>NUCLEOTIDE SEQUENCE</scope>
    <source>
        <plasmid evidence="1">pRGFK1116</plasmid>
    </source>
</reference>
<dbReference type="EMBL" id="LN853697">
    <property type="protein sequence ID" value="CRY96507.1"/>
    <property type="molecule type" value="Genomic_DNA"/>
</dbReference>
<keyword evidence="1" id="KW-0614">Plasmid</keyword>
<evidence type="ECO:0000313" key="1">
    <source>
        <dbReference type="EMBL" id="CRY96507.1"/>
    </source>
</evidence>
<geneLocation type="plasmid" evidence="1">
    <name>pRGFK1116</name>
</geneLocation>
<protein>
    <submittedName>
        <fullName evidence="1">Uncharacterized protein</fullName>
    </submittedName>
</protein>
<accession>A0A0H5QL53</accession>
<name>A0A0H5QL53_9ZZZZ</name>
<dbReference type="AlphaFoldDB" id="A0A0H5QL53"/>
<reference evidence="1" key="2">
    <citation type="submission" date="2015-07" db="EMBL/GenBank/DDBJ databases">
        <title>Plasmids, circular viruses and viroids from rat gut.</title>
        <authorList>
            <person name="Jorgensen T.J."/>
            <person name="Hansen M.A."/>
            <person name="Xu Z."/>
            <person name="Tabak M.A."/>
            <person name="Sorensen S.J."/>
            <person name="Hansen L.H."/>
        </authorList>
    </citation>
    <scope>NUCLEOTIDE SEQUENCE</scope>
    <source>
        <plasmid evidence="1">pRGFK1116</plasmid>
    </source>
</reference>
<proteinExistence type="predicted"/>